<gene>
    <name evidence="3" type="ORF">HY36_10910</name>
</gene>
<dbReference type="SUPFAM" id="SSF52096">
    <property type="entry name" value="ClpP/crotonase"/>
    <property type="match status" value="1"/>
</dbReference>
<dbReference type="Pfam" id="PF00378">
    <property type="entry name" value="ECH_1"/>
    <property type="match status" value="1"/>
</dbReference>
<dbReference type="InterPro" id="IPR029045">
    <property type="entry name" value="ClpP/crotonase-like_dom_sf"/>
</dbReference>
<dbReference type="RefSeq" id="WP_035555115.1">
    <property type="nucleotide sequence ID" value="NZ_AWFH01000062.1"/>
</dbReference>
<dbReference type="EC" id="4.2.1.17" evidence="3"/>
<comment type="similarity">
    <text evidence="1">Belongs to the enoyl-CoA hydratase/isomerase family.</text>
</comment>
<evidence type="ECO:0000313" key="4">
    <source>
        <dbReference type="Proteomes" id="UP000024547"/>
    </source>
</evidence>
<dbReference type="NCBIfam" id="NF006699">
    <property type="entry name" value="PRK09245.1"/>
    <property type="match status" value="1"/>
</dbReference>
<dbReference type="eggNOG" id="COG1024">
    <property type="taxonomic scope" value="Bacteria"/>
</dbReference>
<dbReference type="AlphaFoldDB" id="A0A059DX90"/>
<name>A0A059DX90_9PROT</name>
<dbReference type="PANTHER" id="PTHR11941:SF54">
    <property type="entry name" value="ENOYL-COA HYDRATASE, MITOCHONDRIAL"/>
    <property type="match status" value="1"/>
</dbReference>
<dbReference type="Gene3D" id="1.10.12.10">
    <property type="entry name" value="Lyase 2-enoyl-coa Hydratase, Chain A, domain 2"/>
    <property type="match status" value="1"/>
</dbReference>
<sequence>MSIVTTEKRGSIMILTLNRPDSLNALGAEGDGTAIAAACNDIVADPSIRCVILTGAGRAFSAGGDVKAMKEGTGAFGGAPHDIREGYRRNIHLIVKSLYNLEVPMIAAVNGPAIGLGCDVACMADIRIASDRAKMGVTFLKLGLIPGDGGAWLLPRLIGSSRAAELLFTGKVIDAATAEEWGLVSKVVPGDSLMDEAIALAEQIAAQPPQALRLAKTLMRHGTNSSYETIMEMSAASQALMHKTEDHMEGVDAILEKRSPEFKGR</sequence>
<accession>A0A059DX90</accession>
<organism evidence="3 4">
    <name type="scientific">Hyphomonas atlantica</name>
    <dbReference type="NCBI Taxonomy" id="1280948"/>
    <lineage>
        <taxon>Bacteria</taxon>
        <taxon>Pseudomonadati</taxon>
        <taxon>Pseudomonadota</taxon>
        <taxon>Alphaproteobacteria</taxon>
        <taxon>Hyphomonadales</taxon>
        <taxon>Hyphomonadaceae</taxon>
        <taxon>Hyphomonas</taxon>
    </lineage>
</organism>
<dbReference type="GO" id="GO:0004300">
    <property type="term" value="F:enoyl-CoA hydratase activity"/>
    <property type="evidence" value="ECO:0007669"/>
    <property type="project" value="UniProtKB-EC"/>
</dbReference>
<dbReference type="EMBL" id="AWFH01000062">
    <property type="protein sequence ID" value="KCZ58011.1"/>
    <property type="molecule type" value="Genomic_DNA"/>
</dbReference>
<dbReference type="GeneID" id="92500984"/>
<dbReference type="Gene3D" id="3.90.226.10">
    <property type="entry name" value="2-enoyl-CoA Hydratase, Chain A, domain 1"/>
    <property type="match status" value="1"/>
</dbReference>
<evidence type="ECO:0000256" key="2">
    <source>
        <dbReference type="ARBA" id="ARBA00023239"/>
    </source>
</evidence>
<keyword evidence="4" id="KW-1185">Reference proteome</keyword>
<dbReference type="CDD" id="cd06558">
    <property type="entry name" value="crotonase-like"/>
    <property type="match status" value="1"/>
</dbReference>
<evidence type="ECO:0000256" key="1">
    <source>
        <dbReference type="ARBA" id="ARBA00005254"/>
    </source>
</evidence>
<protein>
    <submittedName>
        <fullName evidence="3">Enoyl-CoA hydratase</fullName>
        <ecNumber evidence="3">4.2.1.17</ecNumber>
    </submittedName>
</protein>
<dbReference type="InterPro" id="IPR014748">
    <property type="entry name" value="Enoyl-CoA_hydra_C"/>
</dbReference>
<dbReference type="OrthoDB" id="5730382at2"/>
<dbReference type="Proteomes" id="UP000024547">
    <property type="component" value="Unassembled WGS sequence"/>
</dbReference>
<dbReference type="STRING" id="1280948.HY36_10910"/>
<keyword evidence="2 3" id="KW-0456">Lyase</keyword>
<dbReference type="PATRIC" id="fig|1280948.3.peg.3302"/>
<comment type="caution">
    <text evidence="3">The sequence shown here is derived from an EMBL/GenBank/DDBJ whole genome shotgun (WGS) entry which is preliminary data.</text>
</comment>
<proteinExistence type="inferred from homology"/>
<reference evidence="3 4" key="1">
    <citation type="journal article" date="2014" name="Antonie Van Leeuwenhoek">
        <title>Hyphomonas beringensis sp. nov. and Hyphomonas chukchiensis sp. nov., isolated from surface seawater of the Bering Sea and Chukchi Sea.</title>
        <authorList>
            <person name="Li C."/>
            <person name="Lai Q."/>
            <person name="Li G."/>
            <person name="Dong C."/>
            <person name="Wang J."/>
            <person name="Liao Y."/>
            <person name="Shao Z."/>
        </authorList>
    </citation>
    <scope>NUCLEOTIDE SEQUENCE [LARGE SCALE GENOMIC DNA]</scope>
    <source>
        <strain evidence="3 4">22II1-22F38</strain>
    </source>
</reference>
<dbReference type="GO" id="GO:0006635">
    <property type="term" value="P:fatty acid beta-oxidation"/>
    <property type="evidence" value="ECO:0007669"/>
    <property type="project" value="TreeGrafter"/>
</dbReference>
<dbReference type="InterPro" id="IPR001753">
    <property type="entry name" value="Enoyl-CoA_hydra/iso"/>
</dbReference>
<dbReference type="PANTHER" id="PTHR11941">
    <property type="entry name" value="ENOYL-COA HYDRATASE-RELATED"/>
    <property type="match status" value="1"/>
</dbReference>
<evidence type="ECO:0000313" key="3">
    <source>
        <dbReference type="EMBL" id="KCZ58011.1"/>
    </source>
</evidence>